<evidence type="ECO:0000256" key="13">
    <source>
        <dbReference type="SAM" id="Phobius"/>
    </source>
</evidence>
<evidence type="ECO:0000256" key="4">
    <source>
        <dbReference type="ARBA" id="ARBA00022538"/>
    </source>
</evidence>
<keyword evidence="7" id="KW-0630">Potassium</keyword>
<keyword evidence="10 13" id="KW-0472">Membrane</keyword>
<evidence type="ECO:0000256" key="10">
    <source>
        <dbReference type="ARBA" id="ARBA00023136"/>
    </source>
</evidence>
<dbReference type="EMBL" id="BFFO01000006">
    <property type="protein sequence ID" value="GBG96993.1"/>
    <property type="molecule type" value="Genomic_DNA"/>
</dbReference>
<evidence type="ECO:0000256" key="1">
    <source>
        <dbReference type="ARBA" id="ARBA00004141"/>
    </source>
</evidence>
<evidence type="ECO:0000256" key="12">
    <source>
        <dbReference type="ARBA" id="ARBA00034430"/>
    </source>
</evidence>
<evidence type="ECO:0000256" key="3">
    <source>
        <dbReference type="ARBA" id="ARBA00022448"/>
    </source>
</evidence>
<dbReference type="AlphaFoldDB" id="A0A2R5HFZ8"/>
<accession>A0A2R5HFZ8</accession>
<sequence>MKKLNTKVAVYDSHMIGVLRSFSDAVMSIIATLMVLEIPLPKLLSTGHYEFSETLNSLVIFFVSFLVIVGFYFRFVNFFKKIEKISGWQVFAYAIFLMLIALFPFMTQANNNVHPTLFTIIYIAYIVLTTRYSRALRARIMAFNGLEVKKAGSGLSWDYILMTVLAVVVTIFLGNWSGYVLLYLPLRALIGSVVFDEEM</sequence>
<feature type="transmembrane region" description="Helical" evidence="13">
    <location>
        <begin position="113"/>
        <end position="133"/>
    </location>
</feature>
<dbReference type="GO" id="GO:0016020">
    <property type="term" value="C:membrane"/>
    <property type="evidence" value="ECO:0007669"/>
    <property type="project" value="UniProtKB-SubCell"/>
</dbReference>
<evidence type="ECO:0000256" key="9">
    <source>
        <dbReference type="ARBA" id="ARBA00023065"/>
    </source>
</evidence>
<protein>
    <submittedName>
        <fullName evidence="14">Putative integral membrane protein</fullName>
    </submittedName>
</protein>
<dbReference type="Pfam" id="PF06736">
    <property type="entry name" value="TMEM175"/>
    <property type="match status" value="1"/>
</dbReference>
<organism evidence="14 15">
    <name type="scientific">Lactococcus termiticola</name>
    <dbReference type="NCBI Taxonomy" id="2169526"/>
    <lineage>
        <taxon>Bacteria</taxon>
        <taxon>Bacillati</taxon>
        <taxon>Bacillota</taxon>
        <taxon>Bacilli</taxon>
        <taxon>Lactobacillales</taxon>
        <taxon>Streptococcaceae</taxon>
        <taxon>Lactococcus</taxon>
    </lineage>
</organism>
<feature type="transmembrane region" description="Helical" evidence="13">
    <location>
        <begin position="154"/>
        <end position="173"/>
    </location>
</feature>
<dbReference type="RefSeq" id="WP_109245961.1">
    <property type="nucleotide sequence ID" value="NZ_BFFO01000006.1"/>
</dbReference>
<reference evidence="14 15" key="1">
    <citation type="journal article" date="2018" name="Genome Announc.">
        <title>Draft Genome Sequence of Lactococcus sp. Strain NtB2 (JCM 32569), Isolated from the Gut of the Higher Termite Nasutitermes takasagoensis.</title>
        <authorList>
            <person name="Noda S."/>
            <person name="Aihara C."/>
            <person name="Yuki M."/>
            <person name="Ohkuma M."/>
        </authorList>
    </citation>
    <scope>NUCLEOTIDE SEQUENCE [LARGE SCALE GENOMIC DNA]</scope>
    <source>
        <strain evidence="14 15">NtB2</strain>
    </source>
</reference>
<dbReference type="InterPro" id="IPR010617">
    <property type="entry name" value="TMEM175-like"/>
</dbReference>
<comment type="catalytic activity">
    <reaction evidence="12">
        <text>K(+)(in) = K(+)(out)</text>
        <dbReference type="Rhea" id="RHEA:29463"/>
        <dbReference type="ChEBI" id="CHEBI:29103"/>
    </reaction>
</comment>
<keyword evidence="15" id="KW-1185">Reference proteome</keyword>
<dbReference type="OrthoDB" id="2242602at2"/>
<comment type="similarity">
    <text evidence="2">Belongs to the TMEM175 family.</text>
</comment>
<evidence type="ECO:0000256" key="6">
    <source>
        <dbReference type="ARBA" id="ARBA00022826"/>
    </source>
</evidence>
<keyword evidence="8 13" id="KW-1133">Transmembrane helix</keyword>
<evidence type="ECO:0000256" key="8">
    <source>
        <dbReference type="ARBA" id="ARBA00022989"/>
    </source>
</evidence>
<evidence type="ECO:0000313" key="14">
    <source>
        <dbReference type="EMBL" id="GBG96993.1"/>
    </source>
</evidence>
<keyword evidence="4" id="KW-0633">Potassium transport</keyword>
<dbReference type="GO" id="GO:0015252">
    <property type="term" value="F:proton channel activity"/>
    <property type="evidence" value="ECO:0007669"/>
    <property type="project" value="InterPro"/>
</dbReference>
<dbReference type="Proteomes" id="UP000245021">
    <property type="component" value="Unassembled WGS sequence"/>
</dbReference>
<comment type="caution">
    <text evidence="14">The sequence shown here is derived from an EMBL/GenBank/DDBJ whole genome shotgun (WGS) entry which is preliminary data.</text>
</comment>
<proteinExistence type="inferred from homology"/>
<comment type="subcellular location">
    <subcellularLocation>
        <location evidence="1">Membrane</location>
        <topology evidence="1">Multi-pass membrane protein</topology>
    </subcellularLocation>
</comment>
<evidence type="ECO:0000256" key="7">
    <source>
        <dbReference type="ARBA" id="ARBA00022958"/>
    </source>
</evidence>
<evidence type="ECO:0000256" key="11">
    <source>
        <dbReference type="ARBA" id="ARBA00023303"/>
    </source>
</evidence>
<keyword evidence="3" id="KW-0813">Transport</keyword>
<keyword evidence="5 13" id="KW-0812">Transmembrane</keyword>
<gene>
    <name evidence="14" type="ORF">NtB2_01130</name>
</gene>
<keyword evidence="9" id="KW-0406">Ion transport</keyword>
<feature type="transmembrane region" description="Helical" evidence="13">
    <location>
        <begin position="88"/>
        <end position="107"/>
    </location>
</feature>
<dbReference type="GO" id="GO:0005267">
    <property type="term" value="F:potassium channel activity"/>
    <property type="evidence" value="ECO:0007669"/>
    <property type="project" value="UniProtKB-KW"/>
</dbReference>
<keyword evidence="6" id="KW-0631">Potassium channel</keyword>
<name>A0A2R5HFZ8_9LACT</name>
<evidence type="ECO:0000256" key="5">
    <source>
        <dbReference type="ARBA" id="ARBA00022692"/>
    </source>
</evidence>
<feature type="transmembrane region" description="Helical" evidence="13">
    <location>
        <begin position="58"/>
        <end position="76"/>
    </location>
</feature>
<evidence type="ECO:0000256" key="2">
    <source>
        <dbReference type="ARBA" id="ARBA00006920"/>
    </source>
</evidence>
<evidence type="ECO:0000313" key="15">
    <source>
        <dbReference type="Proteomes" id="UP000245021"/>
    </source>
</evidence>
<keyword evidence="11" id="KW-0407">Ion channel</keyword>
<feature type="transmembrane region" description="Helical" evidence="13">
    <location>
        <begin position="21"/>
        <end position="38"/>
    </location>
</feature>